<dbReference type="Proteomes" id="UP000664132">
    <property type="component" value="Unassembled WGS sequence"/>
</dbReference>
<sequence>MESLEIPLDDVVPLLDVCKAVLEDPTALTVNAAKDPAHPQATAIRKLNAIAVDRQPRPVLLDSEEVCCLSKLFSSLKVFLEEHLSLPKSSIAGWQSHTTSSLSTLQSKVPRTTDANPPPPPLTISEAISMGKCDVVSDDQAMFASRKEVVDRMSFICETKFPEAFLRSLDNSEITKGGKLEACISILDEGITTMRTEQSETVEQLASMHENLRETKAKNYDREAKAAEDLQSERGAYVTLKKNLSKTIDDLEMDLENTKKSLQKTETKITKRVEQHSTYVQKLQAQLKTSDEKYQQEAEAHSIIKLDYESTLEELNSLKDITKKTSDEHDAKMLAQE</sequence>
<evidence type="ECO:0000313" key="2">
    <source>
        <dbReference type="EMBL" id="KAG4424506.1"/>
    </source>
</evidence>
<name>A0A8H8BUI5_9HELO</name>
<accession>A0A8H8BUI5</accession>
<dbReference type="OrthoDB" id="3600237at2759"/>
<keyword evidence="3" id="KW-1185">Reference proteome</keyword>
<reference evidence="2" key="1">
    <citation type="submission" date="2021-02" db="EMBL/GenBank/DDBJ databases">
        <title>Genome sequence Cadophora malorum strain M34.</title>
        <authorList>
            <person name="Stefanovic E."/>
            <person name="Vu D."/>
            <person name="Scully C."/>
            <person name="Dijksterhuis J."/>
            <person name="Roader J."/>
            <person name="Houbraken J."/>
        </authorList>
    </citation>
    <scope>NUCLEOTIDE SEQUENCE</scope>
    <source>
        <strain evidence="2">M34</strain>
    </source>
</reference>
<feature type="coiled-coil region" evidence="1">
    <location>
        <begin position="241"/>
        <end position="300"/>
    </location>
</feature>
<comment type="caution">
    <text evidence="2">The sequence shown here is derived from an EMBL/GenBank/DDBJ whole genome shotgun (WGS) entry which is preliminary data.</text>
</comment>
<evidence type="ECO:0000256" key="1">
    <source>
        <dbReference type="SAM" id="Coils"/>
    </source>
</evidence>
<protein>
    <submittedName>
        <fullName evidence="2">Uncharacterized protein</fullName>
    </submittedName>
</protein>
<dbReference type="AlphaFoldDB" id="A0A8H8BUI5"/>
<dbReference type="EMBL" id="JAFJYH010000020">
    <property type="protein sequence ID" value="KAG4424506.1"/>
    <property type="molecule type" value="Genomic_DNA"/>
</dbReference>
<organism evidence="2 3">
    <name type="scientific">Cadophora malorum</name>
    <dbReference type="NCBI Taxonomy" id="108018"/>
    <lineage>
        <taxon>Eukaryota</taxon>
        <taxon>Fungi</taxon>
        <taxon>Dikarya</taxon>
        <taxon>Ascomycota</taxon>
        <taxon>Pezizomycotina</taxon>
        <taxon>Leotiomycetes</taxon>
        <taxon>Helotiales</taxon>
        <taxon>Ploettnerulaceae</taxon>
        <taxon>Cadophora</taxon>
    </lineage>
</organism>
<gene>
    <name evidence="2" type="ORF">IFR04_002384</name>
</gene>
<evidence type="ECO:0000313" key="3">
    <source>
        <dbReference type="Proteomes" id="UP000664132"/>
    </source>
</evidence>
<proteinExistence type="predicted"/>
<keyword evidence="1" id="KW-0175">Coiled coil</keyword>